<evidence type="ECO:0000256" key="2">
    <source>
        <dbReference type="ARBA" id="ARBA00001271"/>
    </source>
</evidence>
<keyword evidence="4" id="KW-0378">Hydrolase</keyword>
<evidence type="ECO:0000313" key="7">
    <source>
        <dbReference type="EMBL" id="MDQ0343159.1"/>
    </source>
</evidence>
<reference evidence="7 8" key="1">
    <citation type="submission" date="2023-07" db="EMBL/GenBank/DDBJ databases">
        <title>Genomic Encyclopedia of Type Strains, Phase IV (KMG-IV): sequencing the most valuable type-strain genomes for metagenomic binning, comparative biology and taxonomic classification.</title>
        <authorList>
            <person name="Goeker M."/>
        </authorList>
    </citation>
    <scope>NUCLEOTIDE SEQUENCE [LARGE SCALE GENOMIC DNA]</scope>
    <source>
        <strain evidence="7 8">DSM 27848</strain>
    </source>
</reference>
<protein>
    <recommendedName>
        <fullName evidence="6">GLAA-B beta-barrel domain-containing protein</fullName>
    </recommendedName>
</protein>
<evidence type="ECO:0000259" key="6">
    <source>
        <dbReference type="Pfam" id="PF23764"/>
    </source>
</evidence>
<dbReference type="EMBL" id="JAUSUO010000004">
    <property type="protein sequence ID" value="MDQ0343159.1"/>
    <property type="molecule type" value="Genomic_DNA"/>
</dbReference>
<keyword evidence="3" id="KW-0677">Repeat</keyword>
<feature type="domain" description="GLAA-B beta-barrel" evidence="6">
    <location>
        <begin position="352"/>
        <end position="415"/>
    </location>
</feature>
<evidence type="ECO:0000256" key="1">
    <source>
        <dbReference type="ARBA" id="ARBA00001255"/>
    </source>
</evidence>
<dbReference type="SUPFAM" id="SSF51126">
    <property type="entry name" value="Pectin lyase-like"/>
    <property type="match status" value="1"/>
</dbReference>
<keyword evidence="8" id="KW-1185">Reference proteome</keyword>
<evidence type="ECO:0000256" key="4">
    <source>
        <dbReference type="ARBA" id="ARBA00022801"/>
    </source>
</evidence>
<comment type="catalytic activity">
    <reaction evidence="1">
        <text>Hydrolysis of terminal, non-reducing alpha-D-galactose residues in alpha-D-galactosides, including galactose oligosaccharides, galactomannans and galactolipids.</text>
        <dbReference type="EC" id="3.2.1.22"/>
    </reaction>
</comment>
<comment type="caution">
    <text evidence="7">The sequence shown here is derived from an EMBL/GenBank/DDBJ whole genome shotgun (WGS) entry which is preliminary data.</text>
</comment>
<dbReference type="Pfam" id="PF23764">
    <property type="entry name" value="Beta-barrel_GLAA-B_II"/>
    <property type="match status" value="1"/>
</dbReference>
<evidence type="ECO:0000313" key="8">
    <source>
        <dbReference type="Proteomes" id="UP001232343"/>
    </source>
</evidence>
<dbReference type="Gene3D" id="2.160.20.10">
    <property type="entry name" value="Single-stranded right-handed beta-helix, Pectin lyase-like"/>
    <property type="match status" value="1"/>
</dbReference>
<evidence type="ECO:0000256" key="5">
    <source>
        <dbReference type="ARBA" id="ARBA00023295"/>
    </source>
</evidence>
<evidence type="ECO:0000256" key="3">
    <source>
        <dbReference type="ARBA" id="ARBA00022737"/>
    </source>
</evidence>
<dbReference type="InterPro" id="IPR056441">
    <property type="entry name" value="Beta-barrel_GLAA-B_II"/>
</dbReference>
<keyword evidence="5" id="KW-0326">Glycosidase</keyword>
<gene>
    <name evidence="7" type="ORF">J2S14_001973</name>
</gene>
<proteinExistence type="predicted"/>
<dbReference type="RefSeq" id="WP_244681845.1">
    <property type="nucleotide sequence ID" value="NZ_JALIRM010000008.1"/>
</dbReference>
<dbReference type="InterPro" id="IPR012334">
    <property type="entry name" value="Pectin_lyas_fold"/>
</dbReference>
<dbReference type="Proteomes" id="UP001232343">
    <property type="component" value="Unassembled WGS sequence"/>
</dbReference>
<sequence>MRGNARTISIVNYGGKPNTRSDHSPIVYSMLEDIKRLTEGKIIIDFPKGVYHFYPDCAPKRAFHTSNTDTIRHPIKTVCFLIEHVENVTIEGNGSMFIFHGDVMGLGIFHSKNIHLKNLSWDYEVSTLSELVVQSTYEKDDHFYADCRINENFLYEIRDQKYFYWLSEKSPYTNEYYWEDEDSKNDMVIVGFDETSGVKRRFAVNEGPFAENKMKIEEHGKGNIRIFYDQSLPKAIVPNRVFEFCKVIDRNTAGALIWESEEISFEQVTIHYLHGFGFLIQMSGDISFAKTHFIPNEALGKHGSSFADSIHVSGAKGKIIIDNCNFAHPHDDPINIHGTFTRVEKIIDEYSIEVKYAHHQQAGFPQYHIGDKVAFFNRRTMGEDFEEYEVKDVTHPGQNGNDLKTMQVTFDKKLPFEYIQSEIDEFLYVMENVTYTPEVIITNNTFAHIPTRGILCTTRRKVLIEKNNFQNITMSTIFISNDSNDWYESGPVRDMTIRGNIFDITPVEGWNDRKPAIHIHPIPLGEEISPVAIHKNITIEDNIFFMHHESVVLAENVENLIIRNNKIINMEGKNVEENRLLYEFNTCKNVILTKNTYKRFKNVSTKIRGMKDRDIHNDDQITIMKTNSALKI</sequence>
<name>A0ABU0D444_9BACI</name>
<accession>A0ABU0D444</accession>
<organism evidence="7 8">
    <name type="scientific">Lederbergia wuyishanensis</name>
    <dbReference type="NCBI Taxonomy" id="1347903"/>
    <lineage>
        <taxon>Bacteria</taxon>
        <taxon>Bacillati</taxon>
        <taxon>Bacillota</taxon>
        <taxon>Bacilli</taxon>
        <taxon>Bacillales</taxon>
        <taxon>Bacillaceae</taxon>
        <taxon>Lederbergia</taxon>
    </lineage>
</organism>
<dbReference type="InterPro" id="IPR011050">
    <property type="entry name" value="Pectin_lyase_fold/virulence"/>
</dbReference>
<comment type="catalytic activity">
    <reaction evidence="2">
        <text>Hydrolysis of terminal, non-reducing branched (1-&gt;3)-alpha-D-galactosidic residues, producing free D-galactose.</text>
        <dbReference type="EC" id="3.2.1.n1"/>
    </reaction>
</comment>